<dbReference type="AlphaFoldDB" id="A0A8C8RPP2"/>
<keyword evidence="1" id="KW-0391">Immunity</keyword>
<dbReference type="GO" id="GO:0005576">
    <property type="term" value="C:extracellular region"/>
    <property type="evidence" value="ECO:0007669"/>
    <property type="project" value="UniProtKB-ARBA"/>
</dbReference>
<keyword evidence="3" id="KW-1280">Immunoglobulin</keyword>
<reference evidence="5" key="2">
    <citation type="submission" date="2025-09" db="UniProtKB">
        <authorList>
            <consortium name="Ensembl"/>
        </authorList>
    </citation>
    <scope>IDENTIFICATION</scope>
</reference>
<dbReference type="GO" id="GO:0002250">
    <property type="term" value="P:adaptive immune response"/>
    <property type="evidence" value="ECO:0007669"/>
    <property type="project" value="UniProtKB-KW"/>
</dbReference>
<evidence type="ECO:0000313" key="6">
    <source>
        <dbReference type="Proteomes" id="UP000694393"/>
    </source>
</evidence>
<dbReference type="Ensembl" id="ENSPCET00000009042.1">
    <property type="protein sequence ID" value="ENSPCEP00000008729.1"/>
    <property type="gene ID" value="ENSPCEG00000007019.1"/>
</dbReference>
<dbReference type="Pfam" id="PF07686">
    <property type="entry name" value="V-set"/>
    <property type="match status" value="1"/>
</dbReference>
<dbReference type="SMART" id="SM00406">
    <property type="entry name" value="IGv"/>
    <property type="match status" value="1"/>
</dbReference>
<dbReference type="InterPro" id="IPR050199">
    <property type="entry name" value="IgHV"/>
</dbReference>
<name>A0A8C8RPP2_9SAUR</name>
<keyword evidence="2" id="KW-1064">Adaptive immunity</keyword>
<evidence type="ECO:0000256" key="2">
    <source>
        <dbReference type="ARBA" id="ARBA00023130"/>
    </source>
</evidence>
<keyword evidence="6" id="KW-1185">Reference proteome</keyword>
<dbReference type="FunFam" id="2.60.40.10:FF:002426">
    <property type="entry name" value="Immunoglobulin heavy variable V15-2"/>
    <property type="match status" value="1"/>
</dbReference>
<organism evidence="5 6">
    <name type="scientific">Pelusios castaneus</name>
    <name type="common">West African mud turtle</name>
    <dbReference type="NCBI Taxonomy" id="367368"/>
    <lineage>
        <taxon>Eukaryota</taxon>
        <taxon>Metazoa</taxon>
        <taxon>Chordata</taxon>
        <taxon>Craniata</taxon>
        <taxon>Vertebrata</taxon>
        <taxon>Euteleostomi</taxon>
        <taxon>Archelosauria</taxon>
        <taxon>Testudinata</taxon>
        <taxon>Testudines</taxon>
        <taxon>Pleurodira</taxon>
        <taxon>Pelomedusidae</taxon>
        <taxon>Pelusios</taxon>
    </lineage>
</organism>
<accession>A0A8C8RPP2</accession>
<evidence type="ECO:0000256" key="3">
    <source>
        <dbReference type="ARBA" id="ARBA00043265"/>
    </source>
</evidence>
<protein>
    <recommendedName>
        <fullName evidence="4">Ig-like domain-containing protein</fullName>
    </recommendedName>
</protein>
<feature type="domain" description="Ig-like" evidence="4">
    <location>
        <begin position="1"/>
        <end position="94"/>
    </location>
</feature>
<dbReference type="InterPro" id="IPR013106">
    <property type="entry name" value="Ig_V-set"/>
</dbReference>
<dbReference type="InterPro" id="IPR013783">
    <property type="entry name" value="Ig-like_fold"/>
</dbReference>
<evidence type="ECO:0000259" key="4">
    <source>
        <dbReference type="PROSITE" id="PS50835"/>
    </source>
</evidence>
<dbReference type="InterPro" id="IPR036179">
    <property type="entry name" value="Ig-like_dom_sf"/>
</dbReference>
<proteinExistence type="predicted"/>
<dbReference type="Proteomes" id="UP000694393">
    <property type="component" value="Unplaced"/>
</dbReference>
<dbReference type="GO" id="GO:0019814">
    <property type="term" value="C:immunoglobulin complex"/>
    <property type="evidence" value="ECO:0007669"/>
    <property type="project" value="UniProtKB-KW"/>
</dbReference>
<evidence type="ECO:0000256" key="1">
    <source>
        <dbReference type="ARBA" id="ARBA00022859"/>
    </source>
</evidence>
<dbReference type="InterPro" id="IPR007110">
    <property type="entry name" value="Ig-like_dom"/>
</dbReference>
<reference evidence="5" key="1">
    <citation type="submission" date="2025-08" db="UniProtKB">
        <authorList>
            <consortium name="Ensembl"/>
        </authorList>
    </citation>
    <scope>IDENTIFICATION</scope>
</reference>
<sequence length="105" mass="11443">QLQLQESGPGVVKPGDSLTLTCTVTGGSVTSSYVWNWIRQTPGKGLEWMGYWTGSTSYAPAFKDRITISADTAKNQFSLQLRSLTAADTATYYCPSRWGGVQGWV</sequence>
<dbReference type="Gene3D" id="2.60.40.10">
    <property type="entry name" value="Immunoglobulins"/>
    <property type="match status" value="1"/>
</dbReference>
<evidence type="ECO:0000313" key="5">
    <source>
        <dbReference type="Ensembl" id="ENSPCEP00000008729.1"/>
    </source>
</evidence>
<dbReference type="PROSITE" id="PS50835">
    <property type="entry name" value="IG_LIKE"/>
    <property type="match status" value="1"/>
</dbReference>
<dbReference type="PANTHER" id="PTHR23266">
    <property type="entry name" value="IMMUNOGLOBULIN HEAVY CHAIN"/>
    <property type="match status" value="1"/>
</dbReference>
<dbReference type="SUPFAM" id="SSF48726">
    <property type="entry name" value="Immunoglobulin"/>
    <property type="match status" value="1"/>
</dbReference>